<organism evidence="1">
    <name type="scientific">Anguilla anguilla</name>
    <name type="common">European freshwater eel</name>
    <name type="synonym">Muraena anguilla</name>
    <dbReference type="NCBI Taxonomy" id="7936"/>
    <lineage>
        <taxon>Eukaryota</taxon>
        <taxon>Metazoa</taxon>
        <taxon>Chordata</taxon>
        <taxon>Craniata</taxon>
        <taxon>Vertebrata</taxon>
        <taxon>Euteleostomi</taxon>
        <taxon>Actinopterygii</taxon>
        <taxon>Neopterygii</taxon>
        <taxon>Teleostei</taxon>
        <taxon>Anguilliformes</taxon>
        <taxon>Anguillidae</taxon>
        <taxon>Anguilla</taxon>
    </lineage>
</organism>
<reference evidence="1" key="1">
    <citation type="submission" date="2014-11" db="EMBL/GenBank/DDBJ databases">
        <authorList>
            <person name="Amaro Gonzalez C."/>
        </authorList>
    </citation>
    <scope>NUCLEOTIDE SEQUENCE</scope>
</reference>
<sequence length="43" mass="4973">MHVSQVLPHRSRQNHSHSLCARGIVMLKQERASPKLFGKHRTI</sequence>
<dbReference type="EMBL" id="GBXM01060021">
    <property type="protein sequence ID" value="JAH48556.1"/>
    <property type="molecule type" value="Transcribed_RNA"/>
</dbReference>
<proteinExistence type="predicted"/>
<reference evidence="1" key="2">
    <citation type="journal article" date="2015" name="Fish Shellfish Immunol.">
        <title>Early steps in the European eel (Anguilla anguilla)-Vibrio vulnificus interaction in the gills: Role of the RtxA13 toxin.</title>
        <authorList>
            <person name="Callol A."/>
            <person name="Pajuelo D."/>
            <person name="Ebbesson L."/>
            <person name="Teles M."/>
            <person name="MacKenzie S."/>
            <person name="Amaro C."/>
        </authorList>
    </citation>
    <scope>NUCLEOTIDE SEQUENCE</scope>
</reference>
<dbReference type="AlphaFoldDB" id="A0A0E9T4E7"/>
<evidence type="ECO:0000313" key="1">
    <source>
        <dbReference type="EMBL" id="JAH48556.1"/>
    </source>
</evidence>
<accession>A0A0E9T4E7</accession>
<name>A0A0E9T4E7_ANGAN</name>
<protein>
    <submittedName>
        <fullName evidence="1">Uncharacterized protein</fullName>
    </submittedName>
</protein>